<evidence type="ECO:0000256" key="2">
    <source>
        <dbReference type="ARBA" id="ARBA00022963"/>
    </source>
</evidence>
<dbReference type="GO" id="GO:0006631">
    <property type="term" value="P:fatty acid metabolic process"/>
    <property type="evidence" value="ECO:0007669"/>
    <property type="project" value="TreeGrafter"/>
</dbReference>
<evidence type="ECO:0008006" key="6">
    <source>
        <dbReference type="Google" id="ProtNLM"/>
    </source>
</evidence>
<keyword evidence="5" id="KW-1185">Reference proteome</keyword>
<dbReference type="Gene3D" id="3.40.1090.10">
    <property type="entry name" value="Cytosolic phospholipase A2 catalytic domain"/>
    <property type="match status" value="1"/>
</dbReference>
<accession>A0A9P8IIZ5</accession>
<dbReference type="PANTHER" id="PTHR24185">
    <property type="entry name" value="CALCIUM-INDEPENDENT PHOSPHOLIPASE A2-GAMMA"/>
    <property type="match status" value="1"/>
</dbReference>
<evidence type="ECO:0000256" key="3">
    <source>
        <dbReference type="SAM" id="MobiDB-lite"/>
    </source>
</evidence>
<name>A0A9P8IIZ5_9PEZI</name>
<protein>
    <recommendedName>
        <fullName evidence="6">PNPLA domain-containing protein</fullName>
    </recommendedName>
</protein>
<dbReference type="EMBL" id="JAGHQM010001562">
    <property type="protein sequence ID" value="KAH0553182.1"/>
    <property type="molecule type" value="Genomic_DNA"/>
</dbReference>
<keyword evidence="2" id="KW-0443">Lipid metabolism</keyword>
<dbReference type="PANTHER" id="PTHR24185:SF1">
    <property type="entry name" value="CALCIUM-INDEPENDENT PHOSPHOLIPASE A2-GAMMA"/>
    <property type="match status" value="1"/>
</dbReference>
<comment type="caution">
    <text evidence="4">The sequence shown here is derived from an EMBL/GenBank/DDBJ whole genome shotgun (WGS) entry which is preliminary data.</text>
</comment>
<dbReference type="GO" id="GO:0004620">
    <property type="term" value="F:phospholipase activity"/>
    <property type="evidence" value="ECO:0007669"/>
    <property type="project" value="TreeGrafter"/>
</dbReference>
<sequence>MAIEQKSLQILTIDGGGYQGIASLLILDALMKAIAGTPGGGQGPNKKPIRPCDVFDVIGGVGSGGSVHLFLSPSRPVANLCMRRWLALLLGRFKLTISECLYEYFNIVNAMTRRKTPSGPSSSPMHRNIYDIDALVRYVEHLTDEYGTGEMLLDSDNQSRCKHTFVVACCKEKEETENGLCVFRTYELPRGYATRLDPAKIRISDAFAAAGAKKGFLYPFKLPSARGSTLKFGEEIIPEYFTSATIYALKEIRQQYGVSGVIPSIINVGPGIPNIESIKRWEKMREKLFWGFYGNKTNPLLATKTLPTTNYTRSPDTIADSQPPPPLPPHEEPSKRTSLVGKFFHHPCFLRDERRIKRSWSILEKIRFSEANAVTCIEDELKSFDAGSKYVRLAPDDGPDLKAGNDLSAKQETRRCTETYLNSDAAKSSMKKFVTKDGPNVVEVG</sequence>
<keyword evidence="2" id="KW-0442">Lipid degradation</keyword>
<dbReference type="Proteomes" id="UP000750711">
    <property type="component" value="Unassembled WGS sequence"/>
</dbReference>
<evidence type="ECO:0000313" key="5">
    <source>
        <dbReference type="Proteomes" id="UP000750711"/>
    </source>
</evidence>
<dbReference type="GO" id="GO:0016042">
    <property type="term" value="P:lipid catabolic process"/>
    <property type="evidence" value="ECO:0007669"/>
    <property type="project" value="UniProtKB-KW"/>
</dbReference>
<gene>
    <name evidence="4" type="ORF">GP486_006640</name>
</gene>
<feature type="region of interest" description="Disordered" evidence="3">
    <location>
        <begin position="311"/>
        <end position="335"/>
    </location>
</feature>
<dbReference type="SUPFAM" id="SSF52151">
    <property type="entry name" value="FabD/lysophospholipase-like"/>
    <property type="match status" value="1"/>
</dbReference>
<evidence type="ECO:0000256" key="1">
    <source>
        <dbReference type="ARBA" id="ARBA00022801"/>
    </source>
</evidence>
<evidence type="ECO:0000313" key="4">
    <source>
        <dbReference type="EMBL" id="KAH0553182.1"/>
    </source>
</evidence>
<dbReference type="AlphaFoldDB" id="A0A9P8IIZ5"/>
<dbReference type="GO" id="GO:0016020">
    <property type="term" value="C:membrane"/>
    <property type="evidence" value="ECO:0007669"/>
    <property type="project" value="TreeGrafter"/>
</dbReference>
<proteinExistence type="predicted"/>
<reference evidence="4" key="1">
    <citation type="submission" date="2021-03" db="EMBL/GenBank/DDBJ databases">
        <title>Comparative genomics and phylogenomic investigation of the class Geoglossomycetes provide insights into ecological specialization and systematics.</title>
        <authorList>
            <person name="Melie T."/>
            <person name="Pirro S."/>
            <person name="Miller A.N."/>
            <person name="Quandt A."/>
        </authorList>
    </citation>
    <scope>NUCLEOTIDE SEQUENCE</scope>
    <source>
        <strain evidence="4">CAQ_001_2017</strain>
    </source>
</reference>
<organism evidence="4 5">
    <name type="scientific">Trichoglossum hirsutum</name>
    <dbReference type="NCBI Taxonomy" id="265104"/>
    <lineage>
        <taxon>Eukaryota</taxon>
        <taxon>Fungi</taxon>
        <taxon>Dikarya</taxon>
        <taxon>Ascomycota</taxon>
        <taxon>Pezizomycotina</taxon>
        <taxon>Geoglossomycetes</taxon>
        <taxon>Geoglossales</taxon>
        <taxon>Geoglossaceae</taxon>
        <taxon>Trichoglossum</taxon>
    </lineage>
</organism>
<dbReference type="InterPro" id="IPR016035">
    <property type="entry name" value="Acyl_Trfase/lysoPLipase"/>
</dbReference>
<keyword evidence="1" id="KW-0378">Hydrolase</keyword>